<organism evidence="1 2">
    <name type="scientific">Natronobacterium haloterrestre</name>
    <name type="common">Halobiforma haloterrestris</name>
    <dbReference type="NCBI Taxonomy" id="148448"/>
    <lineage>
        <taxon>Archaea</taxon>
        <taxon>Methanobacteriati</taxon>
        <taxon>Methanobacteriota</taxon>
        <taxon>Stenosarchaea group</taxon>
        <taxon>Halobacteria</taxon>
        <taxon>Halobacteriales</taxon>
        <taxon>Natrialbaceae</taxon>
        <taxon>Natronobacterium</taxon>
    </lineage>
</organism>
<dbReference type="InterPro" id="IPR007404">
    <property type="entry name" value="YdjM-like"/>
</dbReference>
<evidence type="ECO:0000313" key="2">
    <source>
        <dbReference type="Proteomes" id="UP000199161"/>
    </source>
</evidence>
<dbReference type="GO" id="GO:0016787">
    <property type="term" value="F:hydrolase activity"/>
    <property type="evidence" value="ECO:0007669"/>
    <property type="project" value="UniProtKB-KW"/>
</dbReference>
<dbReference type="RefSeq" id="WP_089784884.1">
    <property type="nucleotide sequence ID" value="NZ_FOKW01000001.1"/>
</dbReference>
<evidence type="ECO:0000313" key="1">
    <source>
        <dbReference type="EMBL" id="SFB71260.1"/>
    </source>
</evidence>
<accession>A0A1I1DEP9</accession>
<name>A0A1I1DEP9_NATHA</name>
<proteinExistence type="predicted"/>
<keyword evidence="1" id="KW-0378">Hydrolase</keyword>
<dbReference type="EMBL" id="FOKW01000001">
    <property type="protein sequence ID" value="SFB71260.1"/>
    <property type="molecule type" value="Genomic_DNA"/>
</dbReference>
<keyword evidence="2" id="KW-1185">Reference proteome</keyword>
<reference evidence="2" key="1">
    <citation type="submission" date="2016-10" db="EMBL/GenBank/DDBJ databases">
        <authorList>
            <person name="Varghese N."/>
            <person name="Submissions S."/>
        </authorList>
    </citation>
    <scope>NUCLEOTIDE SEQUENCE [LARGE SCALE GENOMIC DNA]</scope>
    <source>
        <strain evidence="2">DSM 13078</strain>
    </source>
</reference>
<dbReference type="AlphaFoldDB" id="A0A1I1DEP9"/>
<dbReference type="Proteomes" id="UP000199161">
    <property type="component" value="Unassembled WGS sequence"/>
</dbReference>
<dbReference type="Pfam" id="PF04307">
    <property type="entry name" value="YdjM"/>
    <property type="match status" value="1"/>
</dbReference>
<protein>
    <submittedName>
        <fullName evidence="1">LexA-binding, inner membrane-associated putative hydrolase</fullName>
    </submittedName>
</protein>
<gene>
    <name evidence="1" type="ORF">SAMN05444422_101400</name>
</gene>
<sequence>MWPWGHLAVAYLLYSGYARRRSDSPPLAVPALAVAVGSQFPDLIDKPLAWSIGVLPGGRTLTHSLLVAAVLLPLVVRLTARRQRRGAGVAFAVGYLSHLAADVPPAVLTGEFAGARFLLWPLLEAPPEDPVGGLLDAVLHYYEMGTYETVQFVLLAAAIFVWYRDGTPGLEYPRRLLAGASERWRAERSR</sequence>
<dbReference type="OrthoDB" id="200338at2157"/>